<accession>A0A857MJ20</accession>
<dbReference type="Gene3D" id="3.40.50.150">
    <property type="entry name" value="Vaccinia Virus protein VP39"/>
    <property type="match status" value="1"/>
</dbReference>
<dbReference type="Pfam" id="PF01170">
    <property type="entry name" value="UPF0020"/>
    <property type="match status" value="1"/>
</dbReference>
<dbReference type="AlphaFoldDB" id="A0A857MJ20"/>
<evidence type="ECO:0000313" key="2">
    <source>
        <dbReference type="EMBL" id="QHN42556.1"/>
    </source>
</evidence>
<evidence type="ECO:0000313" key="3">
    <source>
        <dbReference type="Proteomes" id="UP001059824"/>
    </source>
</evidence>
<proteinExistence type="predicted"/>
<protein>
    <recommendedName>
        <fullName evidence="1">Ribosomal RNA large subunit methyltransferase K/L-like methyltransferase domain-containing protein</fullName>
    </recommendedName>
</protein>
<dbReference type="CDD" id="cd02440">
    <property type="entry name" value="AdoMet_MTases"/>
    <property type="match status" value="1"/>
</dbReference>
<dbReference type="InterPro" id="IPR029063">
    <property type="entry name" value="SAM-dependent_MTases_sf"/>
</dbReference>
<sequence length="417" mass="45720">MYGQKFPSTYSLSVARRGALCLRPSGMYTGDMYMTILGRQSALGLAELERAYGSARRFSASVATLEAAPDVLKLGGSLKTGRVVLTLPRGEWRDVHTKIMQHYTNQWKSSDHKITLGISVYGLRATSRDIQRTGLELKKKLKQHDTSLRLIPNTSAALNTATAHHNKLGLSPTKVELLIAKGSDGTIIIAESTGAQHITALARRDQGRPKRDAFVGMLPPKLAQIIVNLATGSRRAPLTVLDPFCGTGVLLQEAMLMGYNTYGTDLADKMIDFSEVNLAWAQQKLHAPGQYRLSQGDAMAMQWQPPIDAVACETYLGQPFSAPPSPTKLREVRGNCNHIIVSFLANIASQLASGTPLCIAVPAWRATDGSFTHLPLTRELESYGFRRIALTSVEASELLYYREDQVVARELLVIEKI</sequence>
<evidence type="ECO:0000259" key="1">
    <source>
        <dbReference type="Pfam" id="PF01170"/>
    </source>
</evidence>
<dbReference type="KEGG" id="mama:GII36_01670"/>
<dbReference type="InterPro" id="IPR000241">
    <property type="entry name" value="RlmKL-like_Mtase"/>
</dbReference>
<dbReference type="Proteomes" id="UP001059824">
    <property type="component" value="Chromosome"/>
</dbReference>
<keyword evidence="3" id="KW-1185">Reference proteome</keyword>
<dbReference type="EMBL" id="CP045921">
    <property type="protein sequence ID" value="QHN42556.1"/>
    <property type="molecule type" value="Genomic_DNA"/>
</dbReference>
<gene>
    <name evidence="2" type="ORF">GII36_01670</name>
</gene>
<reference evidence="2" key="1">
    <citation type="journal article" date="2021" name="Nat. Microbiol.">
        <title>Cocultivation of an ultrasmall environmental parasitic bacterium with lytic ability against bacteria associated with wastewater foams.</title>
        <authorList>
            <person name="Batinovic S."/>
            <person name="Rose J.J.A."/>
            <person name="Ratcliffe J."/>
            <person name="Seviour R.J."/>
            <person name="Petrovski S."/>
        </authorList>
    </citation>
    <scope>NUCLEOTIDE SEQUENCE</scope>
    <source>
        <strain evidence="2">JR1</strain>
    </source>
</reference>
<name>A0A857MJ20_9BACT</name>
<feature type="domain" description="Ribosomal RNA large subunit methyltransferase K/L-like methyltransferase" evidence="1">
    <location>
        <begin position="215"/>
        <end position="267"/>
    </location>
</feature>
<organism evidence="2 3">
    <name type="scientific">Candidatus Mycosynbacter amalyticus</name>
    <dbReference type="NCBI Taxonomy" id="2665156"/>
    <lineage>
        <taxon>Bacteria</taxon>
        <taxon>Candidatus Saccharimonadota</taxon>
        <taxon>Candidatus Saccharimonadota incertae sedis</taxon>
        <taxon>Candidatus Mycosynbacter</taxon>
    </lineage>
</organism>
<dbReference type="SUPFAM" id="SSF53335">
    <property type="entry name" value="S-adenosyl-L-methionine-dependent methyltransferases"/>
    <property type="match status" value="1"/>
</dbReference>